<sequence>MFGYSLLRITALTKCITSSGTTLLCRTNPLNRMQTCGYAKKVATKGKGKGMMKEELKGPEVCKDPVRLTSYAVGVNILKQGEDPKLKPHEDYPEWLFQLNLGMPKKLHELESDTWEYWKRLRKENIWRSNRLRKGKKL</sequence>
<dbReference type="GeneID" id="110951309"/>
<evidence type="ECO:0000256" key="7">
    <source>
        <dbReference type="ARBA" id="ARBA00035179"/>
    </source>
</evidence>
<dbReference type="PANTHER" id="PTHR28595:SF1">
    <property type="entry name" value="LARGE RIBOSOMAL SUBUNIT PROTEIN ML54"/>
    <property type="match status" value="1"/>
</dbReference>
<keyword evidence="3" id="KW-0689">Ribosomal protein</keyword>
<evidence type="ECO:0000256" key="5">
    <source>
        <dbReference type="ARBA" id="ARBA00023274"/>
    </source>
</evidence>
<dbReference type="CTD" id="116541"/>
<proteinExistence type="inferred from homology"/>
<dbReference type="InterPro" id="IPR013870">
    <property type="entry name" value="Ribosomal_mL54"/>
</dbReference>
<dbReference type="STRING" id="80966.ENSAPOP00000019225"/>
<evidence type="ECO:0000313" key="9">
    <source>
        <dbReference type="Proteomes" id="UP000257200"/>
    </source>
</evidence>
<reference evidence="8" key="2">
    <citation type="submission" date="2025-09" db="UniProtKB">
        <authorList>
            <consortium name="Ensembl"/>
        </authorList>
    </citation>
    <scope>IDENTIFICATION</scope>
</reference>
<evidence type="ECO:0000256" key="2">
    <source>
        <dbReference type="ARBA" id="ARBA00022946"/>
    </source>
</evidence>
<keyword evidence="2" id="KW-0809">Transit peptide</keyword>
<dbReference type="AlphaFoldDB" id="A0A3Q1GPL6"/>
<evidence type="ECO:0000313" key="8">
    <source>
        <dbReference type="Ensembl" id="ENSAPOP00000019225.1"/>
    </source>
</evidence>
<protein>
    <recommendedName>
        <fullName evidence="7">Large ribosomal subunit protein mL54</fullName>
    </recommendedName>
</protein>
<dbReference type="Pfam" id="PF08561">
    <property type="entry name" value="Ribosomal_L37"/>
    <property type="match status" value="1"/>
</dbReference>
<dbReference type="GO" id="GO:0003735">
    <property type="term" value="F:structural constituent of ribosome"/>
    <property type="evidence" value="ECO:0007669"/>
    <property type="project" value="TreeGrafter"/>
</dbReference>
<accession>A0A3Q1GPL6</accession>
<dbReference type="PANTHER" id="PTHR28595">
    <property type="entry name" value="39S RIBOSOMAL PROTEIN L54, MITOCHONDRIAL"/>
    <property type="match status" value="1"/>
</dbReference>
<evidence type="ECO:0000256" key="1">
    <source>
        <dbReference type="ARBA" id="ARBA00004173"/>
    </source>
</evidence>
<reference evidence="8" key="1">
    <citation type="submission" date="2025-08" db="UniProtKB">
        <authorList>
            <consortium name="Ensembl"/>
        </authorList>
    </citation>
    <scope>IDENTIFICATION</scope>
</reference>
<comment type="subcellular location">
    <subcellularLocation>
        <location evidence="1">Mitochondrion</location>
    </subcellularLocation>
</comment>
<dbReference type="Ensembl" id="ENSAPOT00000029039.1">
    <property type="protein sequence ID" value="ENSAPOP00000019225.1"/>
    <property type="gene ID" value="ENSAPOG00000022643.1"/>
</dbReference>
<evidence type="ECO:0000256" key="4">
    <source>
        <dbReference type="ARBA" id="ARBA00023128"/>
    </source>
</evidence>
<dbReference type="Proteomes" id="UP000257200">
    <property type="component" value="Unplaced"/>
</dbReference>
<dbReference type="GO" id="GO:0005762">
    <property type="term" value="C:mitochondrial large ribosomal subunit"/>
    <property type="evidence" value="ECO:0007669"/>
    <property type="project" value="TreeGrafter"/>
</dbReference>
<keyword evidence="4" id="KW-0496">Mitochondrion</keyword>
<dbReference type="OrthoDB" id="10252718at2759"/>
<organism evidence="8 9">
    <name type="scientific">Acanthochromis polyacanthus</name>
    <name type="common">spiny chromis</name>
    <dbReference type="NCBI Taxonomy" id="80966"/>
    <lineage>
        <taxon>Eukaryota</taxon>
        <taxon>Metazoa</taxon>
        <taxon>Chordata</taxon>
        <taxon>Craniata</taxon>
        <taxon>Vertebrata</taxon>
        <taxon>Euteleostomi</taxon>
        <taxon>Actinopterygii</taxon>
        <taxon>Neopterygii</taxon>
        <taxon>Teleostei</taxon>
        <taxon>Neoteleostei</taxon>
        <taxon>Acanthomorphata</taxon>
        <taxon>Ovalentaria</taxon>
        <taxon>Pomacentridae</taxon>
        <taxon>Acanthochromis</taxon>
    </lineage>
</organism>
<comment type="similarity">
    <text evidence="6">Belongs to the mitochondrion-specific ribosomal protein mL54 family.</text>
</comment>
<evidence type="ECO:0000256" key="6">
    <source>
        <dbReference type="ARBA" id="ARBA00033752"/>
    </source>
</evidence>
<evidence type="ECO:0000256" key="3">
    <source>
        <dbReference type="ARBA" id="ARBA00022980"/>
    </source>
</evidence>
<dbReference type="FunCoup" id="A0A3Q1GPL6">
    <property type="interactions" value="605"/>
</dbReference>
<keyword evidence="5" id="KW-0687">Ribonucleoprotein</keyword>
<keyword evidence="9" id="KW-1185">Reference proteome</keyword>
<dbReference type="RefSeq" id="XP_022049981.1">
    <property type="nucleotide sequence ID" value="XM_022194289.2"/>
</dbReference>
<name>A0A3Q1GPL6_9TELE</name>
<dbReference type="GeneTree" id="ENSGT00390000001201"/>
<dbReference type="InParanoid" id="A0A3Q1GPL6"/>